<protein>
    <recommendedName>
        <fullName evidence="4">RNA-binding (RRM/RBD/RNP motifs) family protein</fullName>
    </recommendedName>
</protein>
<feature type="compositionally biased region" description="Gly residues" evidence="1">
    <location>
        <begin position="294"/>
        <end position="308"/>
    </location>
</feature>
<dbReference type="AlphaFoldDB" id="A0A7J0EDR8"/>
<accession>A0A7J0EDR8</accession>
<evidence type="ECO:0000313" key="3">
    <source>
        <dbReference type="Proteomes" id="UP000585474"/>
    </source>
</evidence>
<dbReference type="EMBL" id="BJWL01000003">
    <property type="protein sequence ID" value="GFY84585.1"/>
    <property type="molecule type" value="Genomic_DNA"/>
</dbReference>
<comment type="caution">
    <text evidence="2">The sequence shown here is derived from an EMBL/GenBank/DDBJ whole genome shotgun (WGS) entry which is preliminary data.</text>
</comment>
<proteinExistence type="predicted"/>
<evidence type="ECO:0008006" key="4">
    <source>
        <dbReference type="Google" id="ProtNLM"/>
    </source>
</evidence>
<evidence type="ECO:0000313" key="2">
    <source>
        <dbReference type="EMBL" id="GFY84585.1"/>
    </source>
</evidence>
<dbReference type="Proteomes" id="UP000585474">
    <property type="component" value="Unassembled WGS sequence"/>
</dbReference>
<organism evidence="2 3">
    <name type="scientific">Actinidia rufa</name>
    <dbReference type="NCBI Taxonomy" id="165716"/>
    <lineage>
        <taxon>Eukaryota</taxon>
        <taxon>Viridiplantae</taxon>
        <taxon>Streptophyta</taxon>
        <taxon>Embryophyta</taxon>
        <taxon>Tracheophyta</taxon>
        <taxon>Spermatophyta</taxon>
        <taxon>Magnoliopsida</taxon>
        <taxon>eudicotyledons</taxon>
        <taxon>Gunneridae</taxon>
        <taxon>Pentapetalae</taxon>
        <taxon>asterids</taxon>
        <taxon>Ericales</taxon>
        <taxon>Actinidiaceae</taxon>
        <taxon>Actinidia</taxon>
    </lineage>
</organism>
<name>A0A7J0EDR8_9ERIC</name>
<sequence>MASSSSSSPSSSSSLSSSSSIVTITPEEFKAFHTIDRKVYARLVLGEGGRDPSESMRVVAFFLWLERNGYDRRLVKRMEGMPLHLVKSVAAETAMCLNSLESERFVFDPQGNDLPFLKSVLADSRINLKHFYDQRIAVLSGVARIVTDVCVRAFQDIVSQALTGHYSLPRPLAVAGGVRPSNSGGGGAALLRPVMVAGGLGGGGERRVPGLPFYTRPGVVPRVPGYGANYARPVGVSVSRRPAFWDGSVGGSNPNYNYQMVPVVSLEGFDPNYELERQRKVVNDELGEFLGRINIGGGEGSSSSGGGGEGEREVPHDDRTIFLTFSKGYPISESEVGEFFTRKFGDVFESIHMQEVVIPGEQPLYALLVARSASVIPVVLGGHTKARFSINGKHVWARKYVRKNPRAASPPPAPTSPPKP</sequence>
<evidence type="ECO:0000256" key="1">
    <source>
        <dbReference type="SAM" id="MobiDB-lite"/>
    </source>
</evidence>
<gene>
    <name evidence="2" type="ORF">Acr_03g0013590</name>
</gene>
<keyword evidence="3" id="KW-1185">Reference proteome</keyword>
<dbReference type="PANTHER" id="PTHR33527:SF28">
    <property type="entry name" value="GB|AAD43168.1"/>
    <property type="match status" value="1"/>
</dbReference>
<reference evidence="2 3" key="1">
    <citation type="submission" date="2019-07" db="EMBL/GenBank/DDBJ databases">
        <title>De Novo Assembly of kiwifruit Actinidia rufa.</title>
        <authorList>
            <person name="Sugita-Konishi S."/>
            <person name="Sato K."/>
            <person name="Mori E."/>
            <person name="Abe Y."/>
            <person name="Kisaki G."/>
            <person name="Hamano K."/>
            <person name="Suezawa K."/>
            <person name="Otani M."/>
            <person name="Fukuda T."/>
            <person name="Manabe T."/>
            <person name="Gomi K."/>
            <person name="Tabuchi M."/>
            <person name="Akimitsu K."/>
            <person name="Kataoka I."/>
        </authorList>
    </citation>
    <scope>NUCLEOTIDE SEQUENCE [LARGE SCALE GENOMIC DNA]</scope>
    <source>
        <strain evidence="3">cv. Fuchu</strain>
    </source>
</reference>
<feature type="region of interest" description="Disordered" evidence="1">
    <location>
        <begin position="294"/>
        <end position="315"/>
    </location>
</feature>
<dbReference type="PANTHER" id="PTHR33527">
    <property type="entry name" value="OS07G0274300 PROTEIN"/>
    <property type="match status" value="1"/>
</dbReference>
<dbReference type="OrthoDB" id="1882251at2759"/>